<keyword evidence="12" id="KW-1185">Reference proteome</keyword>
<sequence length="247" mass="27821">MTEQTAPQAHQGAPAETAADAAQGTELIRYTSYTVFTRIGAPGVTERDALAAEITRAVEAIEALGVTVRGLYDASGFRPEDDVMLWLIAEKPEDLQHALRIFERSQAADGLVRAWSAVGVHRDAEFTRSHAPAFMSPSRTPHEWVTVYPFTRSYDWYLLPEDERREMLIEHGKLGRDYPQVHANTVAAFALGDWEWLLSFEAADLHDLVDMMRHLRYSKARLHVRDELPFHVGRRLAEAGDVADILL</sequence>
<evidence type="ECO:0000256" key="5">
    <source>
        <dbReference type="ARBA" id="ARBA00029882"/>
    </source>
</evidence>
<evidence type="ECO:0000256" key="10">
    <source>
        <dbReference type="SAM" id="MobiDB-lite"/>
    </source>
</evidence>
<gene>
    <name evidence="9" type="primary">chdC</name>
    <name evidence="11" type="ORF">FM110_01955</name>
</gene>
<evidence type="ECO:0000256" key="7">
    <source>
        <dbReference type="ARBA" id="ARBA00049896"/>
    </source>
</evidence>
<dbReference type="GO" id="GO:0006785">
    <property type="term" value="P:heme B biosynthetic process"/>
    <property type="evidence" value="ECO:0007669"/>
    <property type="project" value="UniProtKB-UniRule"/>
</dbReference>
<dbReference type="GO" id="GO:0016634">
    <property type="term" value="F:oxidoreductase activity, acting on the CH-CH group of donors, oxygen as acceptor"/>
    <property type="evidence" value="ECO:0007669"/>
    <property type="project" value="UniProtKB-UniRule"/>
</dbReference>
<comment type="similarity">
    <text evidence="9">Belongs to the ChdC family. Type 2 subfamily.</text>
</comment>
<dbReference type="InterPro" id="IPR011008">
    <property type="entry name" value="Dimeric_a/b-barrel"/>
</dbReference>
<feature type="region of interest" description="Disordered" evidence="10">
    <location>
        <begin position="1"/>
        <end position="20"/>
    </location>
</feature>
<comment type="pathway">
    <text evidence="9">Porphyrin-containing compound metabolism; protoheme biosynthesis.</text>
</comment>
<dbReference type="Proteomes" id="UP000195981">
    <property type="component" value="Unassembled WGS sequence"/>
</dbReference>
<dbReference type="PANTHER" id="PTHR36843">
    <property type="entry name" value="HEME-DEPENDENT PEROXIDASE YWFI-RELATED"/>
    <property type="match status" value="1"/>
</dbReference>
<organism evidence="11 12">
    <name type="scientific">Brachybacterium nesterenkovii</name>
    <dbReference type="NCBI Taxonomy" id="47847"/>
    <lineage>
        <taxon>Bacteria</taxon>
        <taxon>Bacillati</taxon>
        <taxon>Actinomycetota</taxon>
        <taxon>Actinomycetes</taxon>
        <taxon>Micrococcales</taxon>
        <taxon>Dermabacteraceae</taxon>
        <taxon>Brachybacterium</taxon>
    </lineage>
</organism>
<dbReference type="Pfam" id="PF06778">
    <property type="entry name" value="Chlor_dismutase"/>
    <property type="match status" value="1"/>
</dbReference>
<evidence type="ECO:0000256" key="8">
    <source>
        <dbReference type="ARBA" id="ARBA00050019"/>
    </source>
</evidence>
<evidence type="ECO:0000256" key="4">
    <source>
        <dbReference type="ARBA" id="ARBA00023004"/>
    </source>
</evidence>
<dbReference type="EC" id="1.3.98.5" evidence="8 9"/>
<comment type="catalytic activity">
    <reaction evidence="9">
        <text>harderoheme III + H2O2 + H(+) = heme b + CO2 + 2 H2O</text>
        <dbReference type="Rhea" id="RHEA:57944"/>
        <dbReference type="ChEBI" id="CHEBI:15377"/>
        <dbReference type="ChEBI" id="CHEBI:15378"/>
        <dbReference type="ChEBI" id="CHEBI:16240"/>
        <dbReference type="ChEBI" id="CHEBI:16526"/>
        <dbReference type="ChEBI" id="CHEBI:60344"/>
        <dbReference type="ChEBI" id="CHEBI:142463"/>
    </reaction>
</comment>
<keyword evidence="4 9" id="KW-0408">Iron</keyword>
<dbReference type="EMBL" id="FWFG01000016">
    <property type="protein sequence ID" value="SLM88518.1"/>
    <property type="molecule type" value="Genomic_DNA"/>
</dbReference>
<keyword evidence="9" id="KW-0350">Heme biosynthesis</keyword>
<evidence type="ECO:0000256" key="1">
    <source>
        <dbReference type="ARBA" id="ARBA00014413"/>
    </source>
</evidence>
<proteinExistence type="inferred from homology"/>
<protein>
    <recommendedName>
        <fullName evidence="1 9">Coproheme decarboxylase</fullName>
        <ecNumber evidence="8 9">1.3.98.5</ecNumber>
    </recommendedName>
    <alternativeName>
        <fullName evidence="5 9">Coproheme III oxidative decarboxylase</fullName>
    </alternativeName>
    <alternativeName>
        <fullName evidence="6 9">Hydrogen peroxide-dependent heme synthase</fullName>
    </alternativeName>
</protein>
<dbReference type="AlphaFoldDB" id="A0A1X6WTV3"/>
<evidence type="ECO:0000256" key="2">
    <source>
        <dbReference type="ARBA" id="ARBA00022617"/>
    </source>
</evidence>
<evidence type="ECO:0000313" key="12">
    <source>
        <dbReference type="Proteomes" id="UP000195981"/>
    </source>
</evidence>
<evidence type="ECO:0000256" key="3">
    <source>
        <dbReference type="ARBA" id="ARBA00022723"/>
    </source>
</evidence>
<dbReference type="PANTHER" id="PTHR36843:SF1">
    <property type="entry name" value="COPROHEME DECARBOXYLASE"/>
    <property type="match status" value="1"/>
</dbReference>
<name>A0A1X6WTV3_9MICO</name>
<keyword evidence="2 9" id="KW-0349">Heme</keyword>
<dbReference type="Gene3D" id="3.30.70.1030">
    <property type="entry name" value="Apc35880, domain 1"/>
    <property type="match status" value="2"/>
</dbReference>
<reference evidence="11 12" key="1">
    <citation type="submission" date="2017-02" db="EMBL/GenBank/DDBJ databases">
        <authorList>
            <person name="Peterson S.W."/>
        </authorList>
    </citation>
    <scope>NUCLEOTIDE SEQUENCE [LARGE SCALE GENOMIC DNA]</scope>
    <source>
        <strain evidence="11 12">CIP104813</strain>
    </source>
</reference>
<comment type="function">
    <text evidence="9">Involved in coproporphyrin-dependent heme b biosynthesis. Catalyzes the decarboxylation of Fe-coproporphyrin III (coproheme) to heme b (protoheme IX), the last step of the pathway. The reaction occurs in a stepwise manner with a three-propionate intermediate.</text>
</comment>
<dbReference type="OrthoDB" id="9773646at2"/>
<comment type="catalytic activity">
    <reaction evidence="9">
        <text>Fe-coproporphyrin III + H2O2 + H(+) = harderoheme III + CO2 + 2 H2O</text>
        <dbReference type="Rhea" id="RHEA:57940"/>
        <dbReference type="ChEBI" id="CHEBI:15377"/>
        <dbReference type="ChEBI" id="CHEBI:15378"/>
        <dbReference type="ChEBI" id="CHEBI:16240"/>
        <dbReference type="ChEBI" id="CHEBI:16526"/>
        <dbReference type="ChEBI" id="CHEBI:68438"/>
        <dbReference type="ChEBI" id="CHEBI:142463"/>
    </reaction>
</comment>
<dbReference type="HAMAP" id="MF_02244">
    <property type="entry name" value="Coproheme_decarbox_2"/>
    <property type="match status" value="1"/>
</dbReference>
<accession>A0A1X6WTV3</accession>
<evidence type="ECO:0000256" key="6">
    <source>
        <dbReference type="ARBA" id="ARBA00030236"/>
    </source>
</evidence>
<keyword evidence="9" id="KW-0560">Oxidoreductase</keyword>
<dbReference type="RefSeq" id="WP_087102167.1">
    <property type="nucleotide sequence ID" value="NZ_FWFG01000016.1"/>
</dbReference>
<feature type="binding site" description="axial binding residue" evidence="9">
    <location>
        <position position="171"/>
    </location>
    <ligand>
        <name>Fe-coproporphyrin III</name>
        <dbReference type="ChEBI" id="CHEBI:68438"/>
    </ligand>
    <ligandPart>
        <name>Fe</name>
        <dbReference type="ChEBI" id="CHEBI:18248"/>
    </ligandPart>
</feature>
<dbReference type="GO" id="GO:0020037">
    <property type="term" value="F:heme binding"/>
    <property type="evidence" value="ECO:0007669"/>
    <property type="project" value="InterPro"/>
</dbReference>
<comment type="cofactor">
    <cofactor evidence="9">
        <name>Fe-coproporphyrin III</name>
        <dbReference type="ChEBI" id="CHEBI:68438"/>
    </cofactor>
    <text evidence="9">Fe-coproporphyrin III acts as both substrate and redox cofactor.</text>
</comment>
<evidence type="ECO:0000313" key="11">
    <source>
        <dbReference type="EMBL" id="SLM88518.1"/>
    </source>
</evidence>
<feature type="active site" evidence="9">
    <location>
        <position position="148"/>
    </location>
</feature>
<dbReference type="InterPro" id="IPR010644">
    <property type="entry name" value="ChdC/CLD"/>
</dbReference>
<dbReference type="GO" id="GO:0046872">
    <property type="term" value="F:metal ion binding"/>
    <property type="evidence" value="ECO:0007669"/>
    <property type="project" value="UniProtKB-KW"/>
</dbReference>
<dbReference type="NCBIfam" id="NF042928">
    <property type="entry name" value="HemQ_actino"/>
    <property type="match status" value="1"/>
</dbReference>
<keyword evidence="3 9" id="KW-0479">Metal-binding</keyword>
<dbReference type="SUPFAM" id="SSF54909">
    <property type="entry name" value="Dimeric alpha+beta barrel"/>
    <property type="match status" value="1"/>
</dbReference>
<comment type="catalytic activity">
    <reaction evidence="7">
        <text>Fe-coproporphyrin III + 2 H2O2 + 2 H(+) = heme b + 2 CO2 + 4 H2O</text>
        <dbReference type="Rhea" id="RHEA:56516"/>
        <dbReference type="ChEBI" id="CHEBI:15377"/>
        <dbReference type="ChEBI" id="CHEBI:15378"/>
        <dbReference type="ChEBI" id="CHEBI:16240"/>
        <dbReference type="ChEBI" id="CHEBI:16526"/>
        <dbReference type="ChEBI" id="CHEBI:60344"/>
        <dbReference type="ChEBI" id="CHEBI:68438"/>
        <dbReference type="EC" id="1.3.98.5"/>
    </reaction>
    <physiologicalReaction direction="left-to-right" evidence="7">
        <dbReference type="Rhea" id="RHEA:56517"/>
    </physiologicalReaction>
</comment>
<evidence type="ECO:0000256" key="9">
    <source>
        <dbReference type="HAMAP-Rule" id="MF_02244"/>
    </source>
</evidence>